<gene>
    <name evidence="5" type="ORF">OG469_40125</name>
</gene>
<dbReference type="SUPFAM" id="SSF56801">
    <property type="entry name" value="Acetyl-CoA synthetase-like"/>
    <property type="match status" value="1"/>
</dbReference>
<dbReference type="Pfam" id="PF13193">
    <property type="entry name" value="AMP-binding_C"/>
    <property type="match status" value="1"/>
</dbReference>
<sequence>MIFTGPHAPTPVPDVAFTAFVLGDAGRHAERVALVDVAGETSFSYGELVAGVERVAGALRARGLGRGDVLALLAPNVPQFPVVFHAAASLGATVVVLNPLDTTADLVGHLGGAGAVLLVTTEEQALLRAPELVAGTKVREVVVFGQAPGTTPFTELLDPTPDRTPADGAGAGAGAVSVVEVDAASDVVALLHSSGSTGRPKGVMLTHRNMSANVLQTNGGAPLEEGERVLAVAPFHHAFGLIMVLNASLRQGATVVTMPRFDPQGYLQAIQDHRITRLYVVPTIAVLLARSPLVERYDLSSVRTVISGGAALDPQIARLCEERLGCRVAQGYGLTEGLVSFMQVEGSPAGSVGRATTNIEFKIVDITSGRALGPGLEGEVLVRGPHVMKGYLDAPRATGEVLEGDGFLHTGDLGKVDADGELFLVDRIKELIKYKGQQVSPVELEAVLMTHPNIADAAVIGVPDEEASEIPKAFVVLREPATAQEIMTFVAERVAPYKKIRRVEFIDAIPRTPVGKTERRTLKEREHATQ</sequence>
<proteinExistence type="inferred from homology"/>
<evidence type="ECO:0000313" key="5">
    <source>
        <dbReference type="EMBL" id="WUS61161.1"/>
    </source>
</evidence>
<dbReference type="InterPro" id="IPR042099">
    <property type="entry name" value="ANL_N_sf"/>
</dbReference>
<feature type="domain" description="AMP-binding enzyme C-terminal" evidence="4">
    <location>
        <begin position="443"/>
        <end position="516"/>
    </location>
</feature>
<dbReference type="InterPro" id="IPR000873">
    <property type="entry name" value="AMP-dep_synth/lig_dom"/>
</dbReference>
<dbReference type="Proteomes" id="UP001432014">
    <property type="component" value="Chromosome"/>
</dbReference>
<reference evidence="5 6" key="1">
    <citation type="submission" date="2022-10" db="EMBL/GenBank/DDBJ databases">
        <title>The complete genomes of actinobacterial strains from the NBC collection.</title>
        <authorList>
            <person name="Joergensen T.S."/>
            <person name="Alvarez Arevalo M."/>
            <person name="Sterndorff E.B."/>
            <person name="Faurdal D."/>
            <person name="Vuksanovic O."/>
            <person name="Mourched A.-S."/>
            <person name="Charusanti P."/>
            <person name="Shaw S."/>
            <person name="Blin K."/>
            <person name="Weber T."/>
        </authorList>
    </citation>
    <scope>NUCLEOTIDE SEQUENCE [LARGE SCALE GENOMIC DNA]</scope>
    <source>
        <strain evidence="5 6">NBC_01247</strain>
    </source>
</reference>
<name>A0ABZ1WJS0_9ACTN</name>
<dbReference type="PANTHER" id="PTHR24096">
    <property type="entry name" value="LONG-CHAIN-FATTY-ACID--COA LIGASE"/>
    <property type="match status" value="1"/>
</dbReference>
<comment type="similarity">
    <text evidence="1">Belongs to the ATP-dependent AMP-binding enzyme family.</text>
</comment>
<dbReference type="InterPro" id="IPR020845">
    <property type="entry name" value="AMP-binding_CS"/>
</dbReference>
<accession>A0ABZ1WJS0</accession>
<dbReference type="EMBL" id="CP108482">
    <property type="protein sequence ID" value="WUS61161.1"/>
    <property type="molecule type" value="Genomic_DNA"/>
</dbReference>
<evidence type="ECO:0000313" key="6">
    <source>
        <dbReference type="Proteomes" id="UP001432014"/>
    </source>
</evidence>
<evidence type="ECO:0000259" key="3">
    <source>
        <dbReference type="Pfam" id="PF00501"/>
    </source>
</evidence>
<evidence type="ECO:0000259" key="4">
    <source>
        <dbReference type="Pfam" id="PF13193"/>
    </source>
</evidence>
<dbReference type="RefSeq" id="WP_329611822.1">
    <property type="nucleotide sequence ID" value="NZ_CP108482.1"/>
</dbReference>
<dbReference type="Pfam" id="PF00501">
    <property type="entry name" value="AMP-binding"/>
    <property type="match status" value="1"/>
</dbReference>
<evidence type="ECO:0000256" key="2">
    <source>
        <dbReference type="ARBA" id="ARBA00022598"/>
    </source>
</evidence>
<evidence type="ECO:0000256" key="1">
    <source>
        <dbReference type="ARBA" id="ARBA00006432"/>
    </source>
</evidence>
<keyword evidence="2" id="KW-0436">Ligase</keyword>
<organism evidence="5 6">
    <name type="scientific">Kitasatospora herbaricolor</name>
    <dbReference type="NCBI Taxonomy" id="68217"/>
    <lineage>
        <taxon>Bacteria</taxon>
        <taxon>Bacillati</taxon>
        <taxon>Actinomycetota</taxon>
        <taxon>Actinomycetes</taxon>
        <taxon>Kitasatosporales</taxon>
        <taxon>Streptomycetaceae</taxon>
        <taxon>Kitasatospora</taxon>
    </lineage>
</organism>
<dbReference type="PANTHER" id="PTHR24096:SF149">
    <property type="entry name" value="AMP-BINDING DOMAIN-CONTAINING PROTEIN-RELATED"/>
    <property type="match status" value="1"/>
</dbReference>
<dbReference type="InterPro" id="IPR045851">
    <property type="entry name" value="AMP-bd_C_sf"/>
</dbReference>
<protein>
    <submittedName>
        <fullName evidence="5">AMP-binding protein</fullName>
    </submittedName>
</protein>
<keyword evidence="6" id="KW-1185">Reference proteome</keyword>
<dbReference type="InterPro" id="IPR025110">
    <property type="entry name" value="AMP-bd_C"/>
</dbReference>
<dbReference type="Gene3D" id="3.40.50.12780">
    <property type="entry name" value="N-terminal domain of ligase-like"/>
    <property type="match status" value="1"/>
</dbReference>
<dbReference type="PROSITE" id="PS00455">
    <property type="entry name" value="AMP_BINDING"/>
    <property type="match status" value="1"/>
</dbReference>
<dbReference type="Gene3D" id="3.30.300.30">
    <property type="match status" value="1"/>
</dbReference>
<feature type="domain" description="AMP-dependent synthetase/ligase" evidence="3">
    <location>
        <begin position="25"/>
        <end position="392"/>
    </location>
</feature>